<evidence type="ECO:0000313" key="10">
    <source>
        <dbReference type="EMBL" id="RSU11159.1"/>
    </source>
</evidence>
<evidence type="ECO:0000256" key="1">
    <source>
        <dbReference type="ARBA" id="ARBA00022553"/>
    </source>
</evidence>
<dbReference type="InterPro" id="IPR036388">
    <property type="entry name" value="WH-like_DNA-bd_sf"/>
</dbReference>
<keyword evidence="1 6" id="KW-0597">Phosphoprotein</keyword>
<name>A0A430ASW1_9ENTE</name>
<dbReference type="OrthoDB" id="9790442at2"/>
<dbReference type="RefSeq" id="WP_126813917.1">
    <property type="nucleotide sequence ID" value="NZ_NGKC01000009.1"/>
</dbReference>
<dbReference type="InterPro" id="IPR011006">
    <property type="entry name" value="CheY-like_superfamily"/>
</dbReference>
<evidence type="ECO:0000256" key="7">
    <source>
        <dbReference type="PROSITE-ProRule" id="PRU01091"/>
    </source>
</evidence>
<organism evidence="10 11">
    <name type="scientific">Vagococcus acidifermentans</name>
    <dbReference type="NCBI Taxonomy" id="564710"/>
    <lineage>
        <taxon>Bacteria</taxon>
        <taxon>Bacillati</taxon>
        <taxon>Bacillota</taxon>
        <taxon>Bacilli</taxon>
        <taxon>Lactobacillales</taxon>
        <taxon>Enterococcaceae</taxon>
        <taxon>Vagococcus</taxon>
    </lineage>
</organism>
<dbReference type="InterPro" id="IPR001867">
    <property type="entry name" value="OmpR/PhoB-type_DNA-bd"/>
</dbReference>
<feature type="domain" description="OmpR/PhoB-type" evidence="9">
    <location>
        <begin position="122"/>
        <end position="222"/>
    </location>
</feature>
<feature type="modified residue" description="4-aspartylphosphate" evidence="6">
    <location>
        <position position="52"/>
    </location>
</feature>
<dbReference type="SMART" id="SM00862">
    <property type="entry name" value="Trans_reg_C"/>
    <property type="match status" value="1"/>
</dbReference>
<dbReference type="Proteomes" id="UP000286773">
    <property type="component" value="Unassembled WGS sequence"/>
</dbReference>
<dbReference type="GO" id="GO:0000156">
    <property type="term" value="F:phosphorelay response regulator activity"/>
    <property type="evidence" value="ECO:0007669"/>
    <property type="project" value="TreeGrafter"/>
</dbReference>
<evidence type="ECO:0000256" key="6">
    <source>
        <dbReference type="PROSITE-ProRule" id="PRU00169"/>
    </source>
</evidence>
<dbReference type="CDD" id="cd00383">
    <property type="entry name" value="trans_reg_C"/>
    <property type="match status" value="1"/>
</dbReference>
<evidence type="ECO:0000259" key="9">
    <source>
        <dbReference type="PROSITE" id="PS51755"/>
    </source>
</evidence>
<dbReference type="Pfam" id="PF00072">
    <property type="entry name" value="Response_reg"/>
    <property type="match status" value="1"/>
</dbReference>
<feature type="DNA-binding region" description="OmpR/PhoB-type" evidence="7">
    <location>
        <begin position="122"/>
        <end position="222"/>
    </location>
</feature>
<dbReference type="GO" id="GO:0005829">
    <property type="term" value="C:cytosol"/>
    <property type="evidence" value="ECO:0007669"/>
    <property type="project" value="TreeGrafter"/>
</dbReference>
<accession>A0A430ASW1</accession>
<dbReference type="Gene3D" id="6.10.250.690">
    <property type="match status" value="1"/>
</dbReference>
<dbReference type="Gene3D" id="1.10.10.10">
    <property type="entry name" value="Winged helix-like DNA-binding domain superfamily/Winged helix DNA-binding domain"/>
    <property type="match status" value="1"/>
</dbReference>
<keyword evidence="3" id="KW-0805">Transcription regulation</keyword>
<evidence type="ECO:0000256" key="3">
    <source>
        <dbReference type="ARBA" id="ARBA00023015"/>
    </source>
</evidence>
<dbReference type="InterPro" id="IPR039420">
    <property type="entry name" value="WalR-like"/>
</dbReference>
<keyword evidence="4 7" id="KW-0238">DNA-binding</keyword>
<evidence type="ECO:0000313" key="11">
    <source>
        <dbReference type="Proteomes" id="UP000286773"/>
    </source>
</evidence>
<keyword evidence="5" id="KW-0804">Transcription</keyword>
<evidence type="ECO:0000256" key="2">
    <source>
        <dbReference type="ARBA" id="ARBA00023012"/>
    </source>
</evidence>
<dbReference type="GO" id="GO:0032993">
    <property type="term" value="C:protein-DNA complex"/>
    <property type="evidence" value="ECO:0007669"/>
    <property type="project" value="TreeGrafter"/>
</dbReference>
<dbReference type="PROSITE" id="PS51755">
    <property type="entry name" value="OMPR_PHOB"/>
    <property type="match status" value="1"/>
</dbReference>
<evidence type="ECO:0000259" key="8">
    <source>
        <dbReference type="PROSITE" id="PS50110"/>
    </source>
</evidence>
<feature type="domain" description="Response regulatory" evidence="8">
    <location>
        <begin position="3"/>
        <end position="116"/>
    </location>
</feature>
<comment type="caution">
    <text evidence="10">The sequence shown here is derived from an EMBL/GenBank/DDBJ whole genome shotgun (WGS) entry which is preliminary data.</text>
</comment>
<gene>
    <name evidence="10" type="ORF">CBF27_08640</name>
</gene>
<proteinExistence type="predicted"/>
<dbReference type="EMBL" id="NGKC01000009">
    <property type="protein sequence ID" value="RSU11159.1"/>
    <property type="molecule type" value="Genomic_DNA"/>
</dbReference>
<dbReference type="GO" id="GO:0006355">
    <property type="term" value="P:regulation of DNA-templated transcription"/>
    <property type="evidence" value="ECO:0007669"/>
    <property type="project" value="InterPro"/>
</dbReference>
<keyword evidence="2" id="KW-0902">Two-component regulatory system</keyword>
<dbReference type="PROSITE" id="PS50110">
    <property type="entry name" value="RESPONSE_REGULATORY"/>
    <property type="match status" value="1"/>
</dbReference>
<dbReference type="Pfam" id="PF00486">
    <property type="entry name" value="Trans_reg_C"/>
    <property type="match status" value="1"/>
</dbReference>
<dbReference type="Gene3D" id="3.40.50.2300">
    <property type="match status" value="1"/>
</dbReference>
<dbReference type="InterPro" id="IPR016032">
    <property type="entry name" value="Sig_transdc_resp-reg_C-effctor"/>
</dbReference>
<sequence>MANIVILEDDVNLNEGIKIALDDGNKHFFQCRKIAEARHILLHEEVDLLLLDLNLPDGQGMSFLREVRYQYDFPIIIITANHMESDIVIGLEAGANDYVTKPFSLMVLRARVAVQLRKNKTVDQYKTENFNFDFRKMLFTVHNKPVELSKTEQKLLHLLIQNRGTIVKRDDLIDSIWSEDHEYVEAHALTVVVKRLRDKLKRHPADVQCIKTVYGIGYMWEVEK</sequence>
<protein>
    <submittedName>
        <fullName evidence="10">DNA-binding response regulator</fullName>
    </submittedName>
</protein>
<evidence type="ECO:0000256" key="4">
    <source>
        <dbReference type="ARBA" id="ARBA00023125"/>
    </source>
</evidence>
<dbReference type="AlphaFoldDB" id="A0A430ASW1"/>
<evidence type="ECO:0000256" key="5">
    <source>
        <dbReference type="ARBA" id="ARBA00023163"/>
    </source>
</evidence>
<dbReference type="PANTHER" id="PTHR48111">
    <property type="entry name" value="REGULATOR OF RPOS"/>
    <property type="match status" value="1"/>
</dbReference>
<keyword evidence="11" id="KW-1185">Reference proteome</keyword>
<dbReference type="GO" id="GO:0000976">
    <property type="term" value="F:transcription cis-regulatory region binding"/>
    <property type="evidence" value="ECO:0007669"/>
    <property type="project" value="TreeGrafter"/>
</dbReference>
<reference evidence="10 11" key="1">
    <citation type="submission" date="2017-05" db="EMBL/GenBank/DDBJ databases">
        <title>Vagococcus spp. assemblies.</title>
        <authorList>
            <person name="Gulvik C.A."/>
        </authorList>
    </citation>
    <scope>NUCLEOTIDE SEQUENCE [LARGE SCALE GENOMIC DNA]</scope>
    <source>
        <strain evidence="10 11">LMG 24798</strain>
    </source>
</reference>
<dbReference type="InterPro" id="IPR001789">
    <property type="entry name" value="Sig_transdc_resp-reg_receiver"/>
</dbReference>
<dbReference type="SUPFAM" id="SSF52172">
    <property type="entry name" value="CheY-like"/>
    <property type="match status" value="1"/>
</dbReference>
<dbReference type="PANTHER" id="PTHR48111:SF73">
    <property type="entry name" value="ALKALINE PHOSPHATASE SYNTHESIS TRANSCRIPTIONAL REGULATORY PROTEIN PHOP"/>
    <property type="match status" value="1"/>
</dbReference>
<dbReference type="SMART" id="SM00448">
    <property type="entry name" value="REC"/>
    <property type="match status" value="1"/>
</dbReference>
<dbReference type="SUPFAM" id="SSF46894">
    <property type="entry name" value="C-terminal effector domain of the bipartite response regulators"/>
    <property type="match status" value="1"/>
</dbReference>